<dbReference type="PANTHER" id="PTHR45931:SF3">
    <property type="entry name" value="RING ZINC FINGER-CONTAINING PROTEIN"/>
    <property type="match status" value="1"/>
</dbReference>
<keyword evidence="3" id="KW-0862">Zinc</keyword>
<dbReference type="Pfam" id="PF13639">
    <property type="entry name" value="zf-RING_2"/>
    <property type="match status" value="1"/>
</dbReference>
<dbReference type="SUPFAM" id="SSF57850">
    <property type="entry name" value="RING/U-box"/>
    <property type="match status" value="1"/>
</dbReference>
<organism evidence="6 7">
    <name type="scientific">Dioscorea zingiberensis</name>
    <dbReference type="NCBI Taxonomy" id="325984"/>
    <lineage>
        <taxon>Eukaryota</taxon>
        <taxon>Viridiplantae</taxon>
        <taxon>Streptophyta</taxon>
        <taxon>Embryophyta</taxon>
        <taxon>Tracheophyta</taxon>
        <taxon>Spermatophyta</taxon>
        <taxon>Magnoliopsida</taxon>
        <taxon>Liliopsida</taxon>
        <taxon>Dioscoreales</taxon>
        <taxon>Dioscoreaceae</taxon>
        <taxon>Dioscorea</taxon>
    </lineage>
</organism>
<dbReference type="GO" id="GO:0005634">
    <property type="term" value="C:nucleus"/>
    <property type="evidence" value="ECO:0007669"/>
    <property type="project" value="TreeGrafter"/>
</dbReference>
<evidence type="ECO:0000256" key="4">
    <source>
        <dbReference type="PROSITE-ProRule" id="PRU00175"/>
    </source>
</evidence>
<accession>A0A9D5CGU8</accession>
<keyword evidence="1" id="KW-0479">Metal-binding</keyword>
<protein>
    <recommendedName>
        <fullName evidence="5">RING-type domain-containing protein</fullName>
    </recommendedName>
</protein>
<dbReference type="AlphaFoldDB" id="A0A9D5CGU8"/>
<evidence type="ECO:0000256" key="2">
    <source>
        <dbReference type="ARBA" id="ARBA00022771"/>
    </source>
</evidence>
<evidence type="ECO:0000256" key="3">
    <source>
        <dbReference type="ARBA" id="ARBA00022833"/>
    </source>
</evidence>
<dbReference type="EMBL" id="JAGGNH010000005">
    <property type="protein sequence ID" value="KAJ0973033.1"/>
    <property type="molecule type" value="Genomic_DNA"/>
</dbReference>
<keyword evidence="2 4" id="KW-0863">Zinc-finger</keyword>
<dbReference type="InterPro" id="IPR001841">
    <property type="entry name" value="Znf_RING"/>
</dbReference>
<dbReference type="GO" id="GO:0006511">
    <property type="term" value="P:ubiquitin-dependent protein catabolic process"/>
    <property type="evidence" value="ECO:0007669"/>
    <property type="project" value="TreeGrafter"/>
</dbReference>
<dbReference type="SMART" id="SM00184">
    <property type="entry name" value="RING"/>
    <property type="match status" value="1"/>
</dbReference>
<proteinExistence type="predicted"/>
<dbReference type="PANTHER" id="PTHR45931">
    <property type="entry name" value="SI:CH211-59O9.10"/>
    <property type="match status" value="1"/>
</dbReference>
<dbReference type="PROSITE" id="PS50089">
    <property type="entry name" value="ZF_RING_2"/>
    <property type="match status" value="1"/>
</dbReference>
<reference evidence="6" key="2">
    <citation type="journal article" date="2022" name="Hortic Res">
        <title>The genome of Dioscorea zingiberensis sheds light on the biosynthesis, origin and evolution of the medicinally important diosgenin saponins.</title>
        <authorList>
            <person name="Li Y."/>
            <person name="Tan C."/>
            <person name="Li Z."/>
            <person name="Guo J."/>
            <person name="Li S."/>
            <person name="Chen X."/>
            <person name="Wang C."/>
            <person name="Dai X."/>
            <person name="Yang H."/>
            <person name="Song W."/>
            <person name="Hou L."/>
            <person name="Xu J."/>
            <person name="Tong Z."/>
            <person name="Xu A."/>
            <person name="Yuan X."/>
            <person name="Wang W."/>
            <person name="Yang Q."/>
            <person name="Chen L."/>
            <person name="Sun Z."/>
            <person name="Wang K."/>
            <person name="Pan B."/>
            <person name="Chen J."/>
            <person name="Bao Y."/>
            <person name="Liu F."/>
            <person name="Qi X."/>
            <person name="Gang D.R."/>
            <person name="Wen J."/>
            <person name="Li J."/>
        </authorList>
    </citation>
    <scope>NUCLEOTIDE SEQUENCE</scope>
    <source>
        <strain evidence="6">Dzin_1.0</strain>
    </source>
</reference>
<dbReference type="InterPro" id="IPR051834">
    <property type="entry name" value="RING_finger_E3_ligase"/>
</dbReference>
<dbReference type="Proteomes" id="UP001085076">
    <property type="component" value="Miscellaneous, Linkage group lg05"/>
</dbReference>
<gene>
    <name evidence="6" type="ORF">J5N97_020992</name>
</gene>
<evidence type="ECO:0000259" key="5">
    <source>
        <dbReference type="PROSITE" id="PS50089"/>
    </source>
</evidence>
<evidence type="ECO:0000313" key="7">
    <source>
        <dbReference type="Proteomes" id="UP001085076"/>
    </source>
</evidence>
<reference evidence="6" key="1">
    <citation type="submission" date="2021-03" db="EMBL/GenBank/DDBJ databases">
        <authorList>
            <person name="Li Z."/>
            <person name="Yang C."/>
        </authorList>
    </citation>
    <scope>NUCLEOTIDE SEQUENCE</scope>
    <source>
        <strain evidence="6">Dzin_1.0</strain>
        <tissue evidence="6">Leaf</tissue>
    </source>
</reference>
<sequence length="257" mass="30383">MQYTHTFTQWSTIAAPTEIINGRHTRNQEFETSPRVIIHFEIIHTTYYCTKFPSKKVILDHEEHSPTSRPCFATKLQHFLDWHCTQRTVSQILNNPHFTHCLSWSGFHYKVTSAIHCEIPPSISSDLSELIIHLEIKPEKYMVRYMNRTFLWECSVMEVRYEESQVEPCVICLEELVAGDELRRLLCSHDCFHSECLSRWLEKNDSCPICWFTEETPSGIRTDFVYPYDEDDDDPTSIRFYPYATTMMMTTMLIEDD</sequence>
<keyword evidence="7" id="KW-1185">Reference proteome</keyword>
<dbReference type="InterPro" id="IPR013083">
    <property type="entry name" value="Znf_RING/FYVE/PHD"/>
</dbReference>
<dbReference type="GO" id="GO:0061630">
    <property type="term" value="F:ubiquitin protein ligase activity"/>
    <property type="evidence" value="ECO:0007669"/>
    <property type="project" value="TreeGrafter"/>
</dbReference>
<dbReference type="Gene3D" id="3.30.40.10">
    <property type="entry name" value="Zinc/RING finger domain, C3HC4 (zinc finger)"/>
    <property type="match status" value="1"/>
</dbReference>
<dbReference type="OrthoDB" id="688192at2759"/>
<feature type="domain" description="RING-type" evidence="5">
    <location>
        <begin position="169"/>
        <end position="210"/>
    </location>
</feature>
<evidence type="ECO:0000256" key="1">
    <source>
        <dbReference type="ARBA" id="ARBA00022723"/>
    </source>
</evidence>
<name>A0A9D5CGU8_9LILI</name>
<evidence type="ECO:0000313" key="6">
    <source>
        <dbReference type="EMBL" id="KAJ0973033.1"/>
    </source>
</evidence>
<comment type="caution">
    <text evidence="6">The sequence shown here is derived from an EMBL/GenBank/DDBJ whole genome shotgun (WGS) entry which is preliminary data.</text>
</comment>
<dbReference type="GO" id="GO:0008270">
    <property type="term" value="F:zinc ion binding"/>
    <property type="evidence" value="ECO:0007669"/>
    <property type="project" value="UniProtKB-KW"/>
</dbReference>